<gene>
    <name evidence="1" type="ORF">NB063_31900</name>
</gene>
<dbReference type="RefSeq" id="WP_250933870.1">
    <property type="nucleotide sequence ID" value="NZ_JAMQBK010000151.1"/>
</dbReference>
<accession>A0ABT0UG94</accession>
<comment type="caution">
    <text evidence="1">The sequence shown here is derived from an EMBL/GenBank/DDBJ whole genome shotgun (WGS) entry which is preliminary data.</text>
</comment>
<dbReference type="EMBL" id="JAMQBK010000151">
    <property type="protein sequence ID" value="MCM2375250.1"/>
    <property type="molecule type" value="Genomic_DNA"/>
</dbReference>
<keyword evidence="2" id="KW-1185">Reference proteome</keyword>
<evidence type="ECO:0000313" key="1">
    <source>
        <dbReference type="EMBL" id="MCM2375250.1"/>
    </source>
</evidence>
<proteinExistence type="predicted"/>
<evidence type="ECO:0000313" key="2">
    <source>
        <dbReference type="Proteomes" id="UP001202961"/>
    </source>
</evidence>
<sequence length="90" mass="10076">QRAIALPCRLPMLPHLGPDSNYLPENRKVVPRLTGTSLVRPVGDVIAYRRNHFENHSRSLSPNQSAAVTVIFESYSISRNTPAQQQHCLS</sequence>
<protein>
    <submittedName>
        <fullName evidence="1">Uncharacterized protein</fullName>
    </submittedName>
</protein>
<name>A0ABT0UG94_9BACT</name>
<reference evidence="1 2" key="1">
    <citation type="journal article" date="2022" name="Syst. Appl. Microbiol.">
        <title>Rhodopirellula aestuarii sp. nov., a novel member of the genus Rhodopirellula isolated from brackish sediments collected in the Tagus River estuary, Portugal.</title>
        <authorList>
            <person name="Vitorino I.R."/>
            <person name="Klimek D."/>
            <person name="Calusinska M."/>
            <person name="Lobo-da-Cunha A."/>
            <person name="Vasconcelos V."/>
            <person name="Lage O.M."/>
        </authorList>
    </citation>
    <scope>NUCLEOTIDE SEQUENCE [LARGE SCALE GENOMIC DNA]</scope>
    <source>
        <strain evidence="1 2">ICT_H3.1</strain>
    </source>
</reference>
<feature type="non-terminal residue" evidence="1">
    <location>
        <position position="1"/>
    </location>
</feature>
<dbReference type="Proteomes" id="UP001202961">
    <property type="component" value="Unassembled WGS sequence"/>
</dbReference>
<organism evidence="1 2">
    <name type="scientific">Aporhodopirellula aestuarii</name>
    <dbReference type="NCBI Taxonomy" id="2950107"/>
    <lineage>
        <taxon>Bacteria</taxon>
        <taxon>Pseudomonadati</taxon>
        <taxon>Planctomycetota</taxon>
        <taxon>Planctomycetia</taxon>
        <taxon>Pirellulales</taxon>
        <taxon>Pirellulaceae</taxon>
        <taxon>Aporhodopirellula</taxon>
    </lineage>
</organism>